<evidence type="ECO:0008006" key="3">
    <source>
        <dbReference type="Google" id="ProtNLM"/>
    </source>
</evidence>
<accession>A0A4V1BE50</accession>
<dbReference type="RefSeq" id="WP_135078781.1">
    <property type="nucleotide sequence ID" value="NZ_CP038267.1"/>
</dbReference>
<dbReference type="OrthoDB" id="9771846at2"/>
<evidence type="ECO:0000313" key="2">
    <source>
        <dbReference type="Proteomes" id="UP000294894"/>
    </source>
</evidence>
<reference evidence="1 2" key="1">
    <citation type="submission" date="2019-03" db="EMBL/GenBank/DDBJ databases">
        <title>Three New Species of Nocardioides, Nocardioides euryhalodurans sp. nov., Nocardioides seonyuensis sp. nov. and Nocardioides eburneoflavus sp. nov., Iolated from Soil.</title>
        <authorList>
            <person name="Roh S.G."/>
            <person name="Lee C."/>
            <person name="Kim M.-K."/>
            <person name="Kim S.B."/>
        </authorList>
    </citation>
    <scope>NUCLEOTIDE SEQUENCE [LARGE SCALE GENOMIC DNA]</scope>
    <source>
        <strain evidence="1 2">MMS17-SY117</strain>
    </source>
</reference>
<sequence length="333" mass="36580">MEASVVRVITPVPEGLAFTSRPARLLDEVSKLMGIEPMVERGGRSGSGLRDASRVATLVRPQTGSPSWCFHPLYFVREAEAATWIDAYDDYSLAPDMSWGVRLLAARNYRALRAASSPALVTVNSRYMQLKLRPRPTVLVPNGVSPDLAAVPTTGDDRLRVIVMGHFFDGRTDWRLLDEILHAPSMEEVIVVGEHPRVDAMVTRARTAGRPVQARTSMTLQSMAGDVGERTVFAIPHVVSDYTLSQDLMKAYQAIAMGLPVCVPNALWPHAISRDLGQVFERGVGVDDVLSGAARTVITPSQRHGFAADHAWSRRAERIAEAMPSMEAGWRTR</sequence>
<keyword evidence="2" id="KW-1185">Reference proteome</keyword>
<dbReference type="Proteomes" id="UP000294894">
    <property type="component" value="Chromosome"/>
</dbReference>
<evidence type="ECO:0000313" key="1">
    <source>
        <dbReference type="EMBL" id="QBR93392.1"/>
    </source>
</evidence>
<organism evidence="1 2">
    <name type="scientific">Nocardioides euryhalodurans</name>
    <dbReference type="NCBI Taxonomy" id="2518370"/>
    <lineage>
        <taxon>Bacteria</taxon>
        <taxon>Bacillati</taxon>
        <taxon>Actinomycetota</taxon>
        <taxon>Actinomycetes</taxon>
        <taxon>Propionibacteriales</taxon>
        <taxon>Nocardioidaceae</taxon>
        <taxon>Nocardioides</taxon>
    </lineage>
</organism>
<proteinExistence type="predicted"/>
<name>A0A4V1BE50_9ACTN</name>
<dbReference type="KEGG" id="noy:EXE57_14790"/>
<protein>
    <recommendedName>
        <fullName evidence="3">Glycosyltransferase</fullName>
    </recommendedName>
</protein>
<dbReference type="AlphaFoldDB" id="A0A4V1BE50"/>
<dbReference type="EMBL" id="CP038267">
    <property type="protein sequence ID" value="QBR93392.1"/>
    <property type="molecule type" value="Genomic_DNA"/>
</dbReference>
<gene>
    <name evidence="1" type="ORF">EXE57_14790</name>
</gene>